<proteinExistence type="inferred from homology"/>
<reference evidence="13" key="2">
    <citation type="submission" date="2017-11" db="EMBL/GenBank/DDBJ databases">
        <title>Candida auris genome assembly and annotation.</title>
        <authorList>
            <person name="Munoz J.F."/>
            <person name="Gade L.G."/>
            <person name="Chow N.A."/>
            <person name="Litvintseva A.P."/>
            <person name="Loparev V.N."/>
            <person name="Cuomo C.A."/>
        </authorList>
    </citation>
    <scope>NUCLEOTIDE SEQUENCE</scope>
    <source>
        <strain evidence="13">B8441</strain>
    </source>
</reference>
<evidence type="ECO:0000256" key="6">
    <source>
        <dbReference type="ARBA" id="ARBA00022884"/>
    </source>
</evidence>
<comment type="similarity">
    <text evidence="2">Belongs to the SLT11 family.</text>
</comment>
<dbReference type="Proteomes" id="UP000230249">
    <property type="component" value="Unassembled WGS sequence"/>
</dbReference>
<keyword evidence="14" id="KW-1185">Reference proteome</keyword>
<feature type="region of interest" description="Disordered" evidence="10">
    <location>
        <begin position="293"/>
        <end position="330"/>
    </location>
</feature>
<comment type="subcellular location">
    <subcellularLocation>
        <location evidence="1">Nucleus</location>
    </subcellularLocation>
</comment>
<sequence length="330" mass="36792">MSDFPSLCSDCLGSESNNIKMMRQPAGEECKLCTRPFTVFRWSVSRKQTKMNKTIICRTCSNIRNCCQSCMMDLYFRIPLEIRDAALKMAGIENPYVAAVSKNREVKAIMAEKREHEGFKNDEQKEKAKEILKTLAERLGKQKPSSVGSVEQSTASAADISKVVGKLPFDATLKKPSDEGIRSFFVFGFDPSMPQYVVKDYCEQISGPVTLRINQRARCGFVTFASRNEAEKFAQQLATLKISKSDATAALVVLDKKYPVRFCWGSPRSLGNSGMEQGKVGAVVAKVMKQLAEKDAKEGRGKRKVDARKSEPPAAKKAKKVFKAERDIEL</sequence>
<dbReference type="GO" id="GO:0008380">
    <property type="term" value="P:RNA splicing"/>
    <property type="evidence" value="ECO:0007669"/>
    <property type="project" value="UniProtKB-KW"/>
</dbReference>
<dbReference type="VEuPathDB" id="FungiDB:CJI97_001107"/>
<reference evidence="12" key="4">
    <citation type="submission" date="2024-03" db="EMBL/GenBank/DDBJ databases">
        <title>Improved genome assembly of Candida auris strain B8441 and annotation of B11205.</title>
        <authorList>
            <person name="Cauldron N.C."/>
            <person name="Shea T."/>
            <person name="Cuomo C.A."/>
        </authorList>
    </citation>
    <scope>NUCLEOTIDE SEQUENCE</scope>
    <source>
        <strain evidence="12">B8441</strain>
    </source>
</reference>
<dbReference type="GO" id="GO:0000974">
    <property type="term" value="C:Prp19 complex"/>
    <property type="evidence" value="ECO:0007669"/>
    <property type="project" value="TreeGrafter"/>
</dbReference>
<dbReference type="GO" id="GO:0006397">
    <property type="term" value="P:mRNA processing"/>
    <property type="evidence" value="ECO:0007669"/>
    <property type="project" value="UniProtKB-KW"/>
</dbReference>
<dbReference type="InterPro" id="IPR034356">
    <property type="entry name" value="Slt11_RRM"/>
</dbReference>
<keyword evidence="7" id="KW-0508">mRNA splicing</keyword>
<evidence type="ECO:0000256" key="3">
    <source>
        <dbReference type="ARBA" id="ARBA00019060"/>
    </source>
</evidence>
<dbReference type="EMBL" id="PEKT02000003">
    <property type="protein sequence ID" value="PIS56950.1"/>
    <property type="molecule type" value="Genomic_DNA"/>
</dbReference>
<dbReference type="EMBL" id="PEKT03000003">
    <property type="protein sequence ID" value="KAK8440638.1"/>
    <property type="molecule type" value="Genomic_DNA"/>
</dbReference>
<organism evidence="13">
    <name type="scientific">Candidozyma auris</name>
    <name type="common">Yeast</name>
    <name type="synonym">Candida auris</name>
    <dbReference type="NCBI Taxonomy" id="498019"/>
    <lineage>
        <taxon>Eukaryota</taxon>
        <taxon>Fungi</taxon>
        <taxon>Dikarya</taxon>
        <taxon>Ascomycota</taxon>
        <taxon>Saccharomycotina</taxon>
        <taxon>Pichiomycetes</taxon>
        <taxon>Metschnikowiaceae</taxon>
        <taxon>Candidozyma</taxon>
    </lineage>
</organism>
<dbReference type="AlphaFoldDB" id="A0A2H1A259"/>
<dbReference type="OMA" id="CPLRVQW"/>
<evidence type="ECO:0000256" key="4">
    <source>
        <dbReference type="ARBA" id="ARBA00022664"/>
    </source>
</evidence>
<dbReference type="VEuPathDB" id="FungiDB:CJI96_0003661"/>
<evidence type="ECO:0000313" key="14">
    <source>
        <dbReference type="Proteomes" id="UP000230249"/>
    </source>
</evidence>
<accession>A0A5Q7YJU5</accession>
<dbReference type="PANTHER" id="PTHR14089">
    <property type="entry name" value="PRE-MRNA-SPLICING FACTOR RBM22"/>
    <property type="match status" value="1"/>
</dbReference>
<comment type="caution">
    <text evidence="13">The sequence shown here is derived from an EMBL/GenBank/DDBJ whole genome shotgun (WGS) entry which is preliminary data.</text>
</comment>
<evidence type="ECO:0000313" key="12">
    <source>
        <dbReference type="EMBL" id="KAK8440638.1"/>
    </source>
</evidence>
<keyword evidence="6" id="KW-0694">RNA-binding</keyword>
<keyword evidence="8" id="KW-0539">Nucleus</keyword>
<evidence type="ECO:0000259" key="11">
    <source>
        <dbReference type="Pfam" id="PF21369"/>
    </source>
</evidence>
<dbReference type="InterPro" id="IPR039171">
    <property type="entry name" value="Cwc2/Slt11"/>
</dbReference>
<dbReference type="GO" id="GO:0036002">
    <property type="term" value="F:pre-mRNA binding"/>
    <property type="evidence" value="ECO:0007669"/>
    <property type="project" value="TreeGrafter"/>
</dbReference>
<evidence type="ECO:0000256" key="10">
    <source>
        <dbReference type="SAM" id="MobiDB-lite"/>
    </source>
</evidence>
<dbReference type="Pfam" id="PF21369">
    <property type="entry name" value="STL11_N"/>
    <property type="match status" value="1"/>
</dbReference>
<dbReference type="SUPFAM" id="SSF54928">
    <property type="entry name" value="RNA-binding domain, RBD"/>
    <property type="match status" value="1"/>
</dbReference>
<evidence type="ECO:0000313" key="13">
    <source>
        <dbReference type="EMBL" id="PIS56950.1"/>
    </source>
</evidence>
<dbReference type="InterPro" id="IPR035979">
    <property type="entry name" value="RBD_domain_sf"/>
</dbReference>
<dbReference type="CDD" id="cd12265">
    <property type="entry name" value="RRM_SLT11"/>
    <property type="match status" value="1"/>
</dbReference>
<dbReference type="GO" id="GO:0071006">
    <property type="term" value="C:U2-type catalytic step 1 spliceosome"/>
    <property type="evidence" value="ECO:0007669"/>
    <property type="project" value="TreeGrafter"/>
</dbReference>
<name>A0A2H1A259_CANAR</name>
<reference evidence="12 14" key="3">
    <citation type="journal article" date="2018" name="Nat. Commun.">
        <title>Genomic insights into multidrug-resistance, mating and virulence in Candida auris and related emerging species.</title>
        <authorList>
            <person name="Munoz J.F."/>
            <person name="Gade L."/>
            <person name="Chow N.A."/>
            <person name="Loparev V.N."/>
            <person name="Juieng P."/>
            <person name="Berkow E.L."/>
            <person name="Farrer R.A."/>
            <person name="Litvintseva A.P."/>
            <person name="Cuomo C.A."/>
        </authorList>
    </citation>
    <scope>GENOME REANNOTATION</scope>
    <source>
        <strain evidence="12 14">B8441</strain>
    </source>
</reference>
<evidence type="ECO:0000256" key="7">
    <source>
        <dbReference type="ARBA" id="ARBA00023187"/>
    </source>
</evidence>
<dbReference type="VEuPathDB" id="FungiDB:CJJ07_002933"/>
<dbReference type="VEuPathDB" id="FungiDB:QG37_06490"/>
<dbReference type="STRING" id="498019.A0A2H1A259"/>
<dbReference type="GO" id="GO:0071007">
    <property type="term" value="C:U2-type catalytic step 2 spliceosome"/>
    <property type="evidence" value="ECO:0007669"/>
    <property type="project" value="TreeGrafter"/>
</dbReference>
<keyword evidence="5" id="KW-0747">Spliceosome</keyword>
<evidence type="ECO:0000256" key="8">
    <source>
        <dbReference type="ARBA" id="ARBA00023242"/>
    </source>
</evidence>
<accession>A0A2H1A259</accession>
<reference evidence="13 14" key="1">
    <citation type="journal article" date="2017" name="Clin. Infect. Dis.">
        <title>Simultaneous emergence of multidrug-resistant Candida auris on 3 continents confirmed by whole-genome sequencing and epidemiological analyses.</title>
        <authorList>
            <person name="Lockhart S.R."/>
            <person name="Etienne K.A."/>
            <person name="Vallabhaneni S."/>
            <person name="Farooqi J."/>
            <person name="Chowdhary A."/>
            <person name="Govender N.P."/>
            <person name="Colombo A.L."/>
            <person name="Calvo B."/>
            <person name="Cuomo C.A."/>
            <person name="Desjardins C.A."/>
            <person name="Berkow E.L."/>
            <person name="Castanheira M."/>
            <person name="Magobo R.E."/>
            <person name="Jabeen K."/>
            <person name="Asghar R.J."/>
            <person name="Meis J.F."/>
            <person name="Jackson B."/>
            <person name="Chiller T."/>
            <person name="Litvintseva A.P."/>
        </authorList>
    </citation>
    <scope>NUCLEOTIDE SEQUENCE [LARGE SCALE GENOMIC DNA]</scope>
    <source>
        <strain evidence="13 14">B8441</strain>
    </source>
</reference>
<evidence type="ECO:0000256" key="5">
    <source>
        <dbReference type="ARBA" id="ARBA00022728"/>
    </source>
</evidence>
<dbReference type="VEuPathDB" id="FungiDB:B9J08_001497"/>
<dbReference type="VEuPathDB" id="FungiDB:CJJ09_003756"/>
<feature type="domain" description="STL11/RBM22-like N-terminal" evidence="11">
    <location>
        <begin position="5"/>
        <end position="114"/>
    </location>
</feature>
<comment type="function">
    <text evidence="9">Involved in pre-mRNA splicing. Facilitates the cooperative formation of U2/U6 helix II in association with stem II in the spliceosome. Binds to RNA.</text>
</comment>
<protein>
    <recommendedName>
        <fullName evidence="3">Pre-mRNA-splicing factor SLT11</fullName>
    </recommendedName>
</protein>
<dbReference type="GO" id="GO:0017070">
    <property type="term" value="F:U6 snRNA binding"/>
    <property type="evidence" value="ECO:0007669"/>
    <property type="project" value="TreeGrafter"/>
</dbReference>
<evidence type="ECO:0000256" key="9">
    <source>
        <dbReference type="ARBA" id="ARBA00025609"/>
    </source>
</evidence>
<keyword evidence="4" id="KW-0507">mRNA processing</keyword>
<evidence type="ECO:0000256" key="1">
    <source>
        <dbReference type="ARBA" id="ARBA00004123"/>
    </source>
</evidence>
<dbReference type="PANTHER" id="PTHR14089:SF6">
    <property type="entry name" value="PRE-MRNA-SPLICING FACTOR RBM22"/>
    <property type="match status" value="1"/>
</dbReference>
<dbReference type="InterPro" id="IPR048995">
    <property type="entry name" value="STL11/RBM22-like_N"/>
</dbReference>
<evidence type="ECO:0000256" key="2">
    <source>
        <dbReference type="ARBA" id="ARBA00007781"/>
    </source>
</evidence>
<gene>
    <name evidence="13" type="ORF">B9J08_001497</name>
    <name evidence="12" type="ORF">B9J08_03747</name>
</gene>